<organism evidence="2 4">
    <name type="scientific">Verticillium longisporum</name>
    <name type="common">Verticillium dahliae var. longisporum</name>
    <dbReference type="NCBI Taxonomy" id="100787"/>
    <lineage>
        <taxon>Eukaryota</taxon>
        <taxon>Fungi</taxon>
        <taxon>Dikarya</taxon>
        <taxon>Ascomycota</taxon>
        <taxon>Pezizomycotina</taxon>
        <taxon>Sordariomycetes</taxon>
        <taxon>Hypocreomycetidae</taxon>
        <taxon>Glomerellales</taxon>
        <taxon>Plectosphaerellaceae</taxon>
        <taxon>Verticillium</taxon>
    </lineage>
</organism>
<reference evidence="3 4" key="1">
    <citation type="submission" date="2015-05" db="EMBL/GenBank/DDBJ databases">
        <authorList>
            <person name="Fogelqvist Johan"/>
        </authorList>
    </citation>
    <scope>NUCLEOTIDE SEQUENCE [LARGE SCALE GENOMIC DNA]</scope>
    <source>
        <strain evidence="1">VL1</strain>
        <strain evidence="2">VL2</strain>
    </source>
</reference>
<protein>
    <submittedName>
        <fullName evidence="2">Uncharacterized protein</fullName>
    </submittedName>
</protein>
<gene>
    <name evidence="1" type="ORF">BN1708_002212</name>
    <name evidence="2" type="ORF">BN1723_006736</name>
</gene>
<keyword evidence="3" id="KW-1185">Reference proteome</keyword>
<name>A0A0G4NHG1_VERLO</name>
<accession>A0A0G4NHG1</accession>
<evidence type="ECO:0000313" key="2">
    <source>
        <dbReference type="EMBL" id="CRK45828.1"/>
    </source>
</evidence>
<evidence type="ECO:0000313" key="3">
    <source>
        <dbReference type="Proteomes" id="UP000044602"/>
    </source>
</evidence>
<dbReference type="EMBL" id="CVQI01035051">
    <property type="protein sequence ID" value="CRK45828.1"/>
    <property type="molecule type" value="Genomic_DNA"/>
</dbReference>
<dbReference type="EMBL" id="CVQH01002224">
    <property type="protein sequence ID" value="CRK09595.1"/>
    <property type="molecule type" value="Genomic_DNA"/>
</dbReference>
<evidence type="ECO:0000313" key="1">
    <source>
        <dbReference type="EMBL" id="CRK09595.1"/>
    </source>
</evidence>
<proteinExistence type="predicted"/>
<sequence length="61" mass="7080">MFRASGYLQRKPGREWSSLRIVPILPEQQRPSPPPGGRQYELQRPWRSLGDGFLNLSYDPP</sequence>
<dbReference type="Proteomes" id="UP000045706">
    <property type="component" value="Unassembled WGS sequence"/>
</dbReference>
<dbReference type="AlphaFoldDB" id="A0A0G4NHG1"/>
<evidence type="ECO:0000313" key="4">
    <source>
        <dbReference type="Proteomes" id="UP000045706"/>
    </source>
</evidence>
<dbReference type="Proteomes" id="UP000044602">
    <property type="component" value="Unassembled WGS sequence"/>
</dbReference>